<dbReference type="EC" id="7.-.-.-" evidence="8"/>
<dbReference type="AlphaFoldDB" id="A0A0K6H4K3"/>
<evidence type="ECO:0000256" key="3">
    <source>
        <dbReference type="ARBA" id="ARBA00022692"/>
    </source>
</evidence>
<name>A0A0K6H4K3_9NEIS</name>
<evidence type="ECO:0000256" key="2">
    <source>
        <dbReference type="ARBA" id="ARBA00022448"/>
    </source>
</evidence>
<gene>
    <name evidence="8" type="primary">rnfE</name>
    <name evidence="9" type="ORF">Ga0061063_2487</name>
</gene>
<dbReference type="InterPro" id="IPR003667">
    <property type="entry name" value="NqrDE/RnfAE"/>
</dbReference>
<evidence type="ECO:0000256" key="1">
    <source>
        <dbReference type="ARBA" id="ARBA00004127"/>
    </source>
</evidence>
<dbReference type="HAMAP" id="MF_00478">
    <property type="entry name" value="RsxE_RnfE"/>
    <property type="match status" value="1"/>
</dbReference>
<dbReference type="GO" id="GO:0012505">
    <property type="term" value="C:endomembrane system"/>
    <property type="evidence" value="ECO:0007669"/>
    <property type="project" value="UniProtKB-SubCell"/>
</dbReference>
<evidence type="ECO:0000256" key="6">
    <source>
        <dbReference type="ARBA" id="ARBA00022989"/>
    </source>
</evidence>
<dbReference type="PANTHER" id="PTHR30586:SF0">
    <property type="entry name" value="ION-TRANSLOCATING OXIDOREDUCTASE COMPLEX SUBUNIT E"/>
    <property type="match status" value="1"/>
</dbReference>
<protein>
    <recommendedName>
        <fullName evidence="8">Ion-translocating oxidoreductase complex subunit E</fullName>
        <ecNumber evidence="8">7.-.-.-</ecNumber>
    </recommendedName>
    <alternativeName>
        <fullName evidence="8">Rnf electron transport complex subunit E</fullName>
    </alternativeName>
</protein>
<keyword evidence="8" id="KW-1003">Cell membrane</keyword>
<proteinExistence type="inferred from homology"/>
<evidence type="ECO:0000256" key="5">
    <source>
        <dbReference type="ARBA" id="ARBA00022982"/>
    </source>
</evidence>
<keyword evidence="6 8" id="KW-1133">Transmembrane helix</keyword>
<evidence type="ECO:0000256" key="4">
    <source>
        <dbReference type="ARBA" id="ARBA00022967"/>
    </source>
</evidence>
<dbReference type="EMBL" id="CYHA01000006">
    <property type="protein sequence ID" value="CUA85752.1"/>
    <property type="molecule type" value="Genomic_DNA"/>
</dbReference>
<dbReference type="Pfam" id="PF02508">
    <property type="entry name" value="Rnf-Nqr"/>
    <property type="match status" value="1"/>
</dbReference>
<keyword evidence="10" id="KW-1185">Reference proteome</keyword>
<dbReference type="GO" id="GO:0005886">
    <property type="term" value="C:plasma membrane"/>
    <property type="evidence" value="ECO:0007669"/>
    <property type="project" value="UniProtKB-SubCell"/>
</dbReference>
<feature type="transmembrane region" description="Helical" evidence="8">
    <location>
        <begin position="111"/>
        <end position="129"/>
    </location>
</feature>
<keyword evidence="3 8" id="KW-0812">Transmembrane</keyword>
<feature type="transmembrane region" description="Helical" evidence="8">
    <location>
        <begin position="198"/>
        <end position="217"/>
    </location>
</feature>
<feature type="transmembrane region" description="Helical" evidence="8">
    <location>
        <begin position="49"/>
        <end position="73"/>
    </location>
</feature>
<keyword evidence="8" id="KW-0997">Cell inner membrane</keyword>
<dbReference type="Proteomes" id="UP000243535">
    <property type="component" value="Unassembled WGS sequence"/>
</dbReference>
<dbReference type="InterPro" id="IPR010968">
    <property type="entry name" value="RnfE"/>
</dbReference>
<accession>A0A0K6H4K3</accession>
<feature type="transmembrane region" description="Helical" evidence="8">
    <location>
        <begin position="85"/>
        <end position="105"/>
    </location>
</feature>
<feature type="transmembrane region" description="Helical" evidence="8">
    <location>
        <begin position="141"/>
        <end position="162"/>
    </location>
</feature>
<dbReference type="NCBIfam" id="TIGR01948">
    <property type="entry name" value="rnfE"/>
    <property type="match status" value="1"/>
</dbReference>
<organism evidence="9 10">
    <name type="scientific">Gulbenkiania indica</name>
    <dbReference type="NCBI Taxonomy" id="375574"/>
    <lineage>
        <taxon>Bacteria</taxon>
        <taxon>Pseudomonadati</taxon>
        <taxon>Pseudomonadota</taxon>
        <taxon>Betaproteobacteria</taxon>
        <taxon>Neisseriales</taxon>
        <taxon>Chromobacteriaceae</taxon>
        <taxon>Gulbenkiania</taxon>
    </lineage>
</organism>
<evidence type="ECO:0000256" key="7">
    <source>
        <dbReference type="ARBA" id="ARBA00023136"/>
    </source>
</evidence>
<dbReference type="PIRSF" id="PIRSF006102">
    <property type="entry name" value="NQR_DE"/>
    <property type="match status" value="1"/>
</dbReference>
<comment type="function">
    <text evidence="8">Part of a membrane-bound complex that couples electron transfer with translocation of ions across the membrane.</text>
</comment>
<evidence type="ECO:0000313" key="9">
    <source>
        <dbReference type="EMBL" id="CUA85752.1"/>
    </source>
</evidence>
<keyword evidence="7 8" id="KW-0472">Membrane</keyword>
<comment type="similarity">
    <text evidence="8">Belongs to the NqrDE/RnfAE family.</text>
</comment>
<keyword evidence="5 8" id="KW-0249">Electron transport</keyword>
<dbReference type="STRING" id="375574.GCA_001418035_02267"/>
<dbReference type="PANTHER" id="PTHR30586">
    <property type="entry name" value="ELECTRON TRANSPORT COMPLEX PROTEIN RNFE"/>
    <property type="match status" value="1"/>
</dbReference>
<evidence type="ECO:0000256" key="8">
    <source>
        <dbReference type="HAMAP-Rule" id="MF_00478"/>
    </source>
</evidence>
<comment type="subunit">
    <text evidence="8">The complex is composed of six subunits: RnfA, RnfB, RnfC, RnfD, RnfE and RnfG.</text>
</comment>
<keyword evidence="4 8" id="KW-1278">Translocase</keyword>
<dbReference type="NCBIfam" id="NF009070">
    <property type="entry name" value="PRK12405.1"/>
    <property type="match status" value="1"/>
</dbReference>
<dbReference type="GO" id="GO:0022900">
    <property type="term" value="P:electron transport chain"/>
    <property type="evidence" value="ECO:0007669"/>
    <property type="project" value="UniProtKB-UniRule"/>
</dbReference>
<reference evidence="10" key="1">
    <citation type="submission" date="2015-08" db="EMBL/GenBank/DDBJ databases">
        <authorList>
            <person name="Varghese N."/>
        </authorList>
    </citation>
    <scope>NUCLEOTIDE SEQUENCE [LARGE SCALE GENOMIC DNA]</scope>
    <source>
        <strain evidence="10">DSM 17901</strain>
    </source>
</reference>
<evidence type="ECO:0000313" key="10">
    <source>
        <dbReference type="Proteomes" id="UP000243535"/>
    </source>
</evidence>
<comment type="subcellular location">
    <subcellularLocation>
        <location evidence="8">Cell inner membrane</location>
        <topology evidence="8">Multi-pass membrane protein</topology>
    </subcellularLocation>
    <subcellularLocation>
        <location evidence="1">Endomembrane system</location>
        <topology evidence="1">Multi-pass membrane protein</topology>
    </subcellularLocation>
</comment>
<keyword evidence="2 8" id="KW-0813">Transport</keyword>
<sequence length="238" mass="24874">MHMASETLPDPAPVPGPWRTIFLNGLWKQNTGLVQLLGLCPVLAISTSIINGVSLGLATALVTALSGGAIAAVRDHIPSEIRNPVFILIIAALVTCVDLLINAYLHGLYTVLGIFIPLITTNCIVMARAEAFASRNPVRASMLDGFSMGLGLTLVLAVLGAVRELLGRGTLLSGAELVFGPAGKAMTLHLGSGASPGFLLALLPPGAFFGLGLLVALKQWHEARQRQQTAATIREIAT</sequence>